<evidence type="ECO:0008006" key="11">
    <source>
        <dbReference type="Google" id="ProtNLM"/>
    </source>
</evidence>
<dbReference type="EMBL" id="UINC01002510">
    <property type="protein sequence ID" value="SUZ97436.1"/>
    <property type="molecule type" value="Genomic_DNA"/>
</dbReference>
<dbReference type="SMART" id="SM01323">
    <property type="entry name" value="YajC"/>
    <property type="match status" value="1"/>
</dbReference>
<evidence type="ECO:0000256" key="8">
    <source>
        <dbReference type="ARBA" id="ARBA00023136"/>
    </source>
</evidence>
<evidence type="ECO:0000256" key="2">
    <source>
        <dbReference type="ARBA" id="ARBA00022448"/>
    </source>
</evidence>
<dbReference type="PRINTS" id="PR01853">
    <property type="entry name" value="YAJCTRNLCASE"/>
</dbReference>
<keyword evidence="5" id="KW-0653">Protein transport</keyword>
<proteinExistence type="predicted"/>
<name>A0A381RZZ8_9ZZZZ</name>
<keyword evidence="6 9" id="KW-1133">Transmembrane helix</keyword>
<dbReference type="PANTHER" id="PTHR33909:SF1">
    <property type="entry name" value="SEC TRANSLOCON ACCESSORY COMPLEX SUBUNIT YAJC"/>
    <property type="match status" value="1"/>
</dbReference>
<dbReference type="InterPro" id="IPR003849">
    <property type="entry name" value="Preprotein_translocase_YajC"/>
</dbReference>
<keyword evidence="3" id="KW-1003">Cell membrane</keyword>
<evidence type="ECO:0000256" key="1">
    <source>
        <dbReference type="ARBA" id="ARBA00004162"/>
    </source>
</evidence>
<feature type="transmembrane region" description="Helical" evidence="9">
    <location>
        <begin position="20"/>
        <end position="38"/>
    </location>
</feature>
<sequence length="108" mass="11888">MNILFENAWAQTSGSGGSTFLGFLPLVVIFIVFYFLLIRPQSKKQKEHKEMISSLVVGNEVITAGGILGKIVEIKEQYVLIEISEGVRVKAQRHTIGALMPKGTIKKG</sequence>
<protein>
    <recommendedName>
        <fullName evidence="11">Sec translocon accessory complex subunit YajC</fullName>
    </recommendedName>
</protein>
<comment type="subcellular location">
    <subcellularLocation>
        <location evidence="1">Cell membrane</location>
        <topology evidence="1">Single-pass membrane protein</topology>
    </subcellularLocation>
</comment>
<reference evidence="10" key="1">
    <citation type="submission" date="2018-05" db="EMBL/GenBank/DDBJ databases">
        <authorList>
            <person name="Lanie J.A."/>
            <person name="Ng W.-L."/>
            <person name="Kazmierczak K.M."/>
            <person name="Andrzejewski T.M."/>
            <person name="Davidsen T.M."/>
            <person name="Wayne K.J."/>
            <person name="Tettelin H."/>
            <person name="Glass J.I."/>
            <person name="Rusch D."/>
            <person name="Podicherti R."/>
            <person name="Tsui H.-C.T."/>
            <person name="Winkler M.E."/>
        </authorList>
    </citation>
    <scope>NUCLEOTIDE SEQUENCE</scope>
</reference>
<accession>A0A381RZZ8</accession>
<dbReference type="NCBIfam" id="TIGR00739">
    <property type="entry name" value="yajC"/>
    <property type="match status" value="1"/>
</dbReference>
<dbReference type="AlphaFoldDB" id="A0A381RZZ8"/>
<keyword evidence="4 9" id="KW-0812">Transmembrane</keyword>
<evidence type="ECO:0000256" key="4">
    <source>
        <dbReference type="ARBA" id="ARBA00022692"/>
    </source>
</evidence>
<evidence type="ECO:0000256" key="3">
    <source>
        <dbReference type="ARBA" id="ARBA00022475"/>
    </source>
</evidence>
<organism evidence="10">
    <name type="scientific">marine metagenome</name>
    <dbReference type="NCBI Taxonomy" id="408172"/>
    <lineage>
        <taxon>unclassified sequences</taxon>
        <taxon>metagenomes</taxon>
        <taxon>ecological metagenomes</taxon>
    </lineage>
</organism>
<evidence type="ECO:0000256" key="6">
    <source>
        <dbReference type="ARBA" id="ARBA00022989"/>
    </source>
</evidence>
<dbReference type="GO" id="GO:0015031">
    <property type="term" value="P:protein transport"/>
    <property type="evidence" value="ECO:0007669"/>
    <property type="project" value="UniProtKB-KW"/>
</dbReference>
<evidence type="ECO:0000313" key="10">
    <source>
        <dbReference type="EMBL" id="SUZ97436.1"/>
    </source>
</evidence>
<dbReference type="PANTHER" id="PTHR33909">
    <property type="entry name" value="SEC TRANSLOCON ACCESSORY COMPLEX SUBUNIT YAJC"/>
    <property type="match status" value="1"/>
</dbReference>
<evidence type="ECO:0000256" key="9">
    <source>
        <dbReference type="SAM" id="Phobius"/>
    </source>
</evidence>
<keyword evidence="2" id="KW-0813">Transport</keyword>
<gene>
    <name evidence="10" type="ORF">METZ01_LOCUS50290</name>
</gene>
<dbReference type="Pfam" id="PF02699">
    <property type="entry name" value="YajC"/>
    <property type="match status" value="1"/>
</dbReference>
<dbReference type="GO" id="GO:0005886">
    <property type="term" value="C:plasma membrane"/>
    <property type="evidence" value="ECO:0007669"/>
    <property type="project" value="UniProtKB-SubCell"/>
</dbReference>
<evidence type="ECO:0000256" key="5">
    <source>
        <dbReference type="ARBA" id="ARBA00022927"/>
    </source>
</evidence>
<keyword evidence="8 9" id="KW-0472">Membrane</keyword>
<evidence type="ECO:0000256" key="7">
    <source>
        <dbReference type="ARBA" id="ARBA00023010"/>
    </source>
</evidence>
<keyword evidence="7" id="KW-0811">Translocation</keyword>